<evidence type="ECO:0000256" key="5">
    <source>
        <dbReference type="SAM" id="SignalP"/>
    </source>
</evidence>
<dbReference type="InterPro" id="IPR011662">
    <property type="entry name" value="Secretin/TonB_short_N"/>
</dbReference>
<dbReference type="Pfam" id="PF07660">
    <property type="entry name" value="STN"/>
    <property type="match status" value="1"/>
</dbReference>
<dbReference type="GeneID" id="77849435"/>
<comment type="caution">
    <text evidence="7">The sequence shown here is derived from an EMBL/GenBank/DDBJ whole genome shotgun (WGS) entry which is preliminary data.</text>
</comment>
<dbReference type="NCBIfam" id="TIGR04056">
    <property type="entry name" value="OMP_RagA_SusC"/>
    <property type="match status" value="1"/>
</dbReference>
<dbReference type="Pfam" id="PF07715">
    <property type="entry name" value="Plug"/>
    <property type="match status" value="1"/>
</dbReference>
<feature type="domain" description="Secretin/TonB short N-terminal" evidence="6">
    <location>
        <begin position="50"/>
        <end position="101"/>
    </location>
</feature>
<dbReference type="NCBIfam" id="TIGR04057">
    <property type="entry name" value="SusC_RagA_signa"/>
    <property type="match status" value="1"/>
</dbReference>
<dbReference type="HOGENOM" id="CLU_004317_1_0_10"/>
<organism evidence="7 8">
    <name type="scientific">Barnesiella intestinihominis YIT 11860</name>
    <dbReference type="NCBI Taxonomy" id="742726"/>
    <lineage>
        <taxon>Bacteria</taxon>
        <taxon>Pseudomonadati</taxon>
        <taxon>Bacteroidota</taxon>
        <taxon>Bacteroidia</taxon>
        <taxon>Bacteroidales</taxon>
        <taxon>Barnesiellaceae</taxon>
        <taxon>Barnesiella</taxon>
    </lineage>
</organism>
<dbReference type="STRING" id="742726.HMPREF9448_02231"/>
<evidence type="ECO:0000256" key="3">
    <source>
        <dbReference type="ARBA" id="ARBA00023237"/>
    </source>
</evidence>
<evidence type="ECO:0000256" key="4">
    <source>
        <dbReference type="PROSITE-ProRule" id="PRU01360"/>
    </source>
</evidence>
<keyword evidence="8" id="KW-1185">Reference proteome</keyword>
<dbReference type="Pfam" id="PF13715">
    <property type="entry name" value="CarbopepD_reg_2"/>
    <property type="match status" value="1"/>
</dbReference>
<protein>
    <submittedName>
        <fullName evidence="7">SusC/RagA family TonB-linked outer membrane protein</fullName>
    </submittedName>
</protein>
<dbReference type="FunFam" id="2.170.130.10:FF:000003">
    <property type="entry name" value="SusC/RagA family TonB-linked outer membrane protein"/>
    <property type="match status" value="1"/>
</dbReference>
<dbReference type="SMART" id="SM00965">
    <property type="entry name" value="STN"/>
    <property type="match status" value="1"/>
</dbReference>
<evidence type="ECO:0000256" key="2">
    <source>
        <dbReference type="ARBA" id="ARBA00023136"/>
    </source>
</evidence>
<dbReference type="RefSeq" id="WP_008862621.1">
    <property type="nucleotide sequence ID" value="NZ_CAXSYG010000003.1"/>
</dbReference>
<dbReference type="InterPro" id="IPR023996">
    <property type="entry name" value="TonB-dep_OMP_SusC/RagA"/>
</dbReference>
<dbReference type="eggNOG" id="COG1629">
    <property type="taxonomic scope" value="Bacteria"/>
</dbReference>
<dbReference type="AlphaFoldDB" id="K0WUB0"/>
<dbReference type="InterPro" id="IPR037066">
    <property type="entry name" value="Plug_dom_sf"/>
</dbReference>
<dbReference type="GO" id="GO:0009279">
    <property type="term" value="C:cell outer membrane"/>
    <property type="evidence" value="ECO:0007669"/>
    <property type="project" value="UniProtKB-SubCell"/>
</dbReference>
<dbReference type="PATRIC" id="fig|742726.3.peg.2330"/>
<evidence type="ECO:0000313" key="7">
    <source>
        <dbReference type="EMBL" id="EJZ62877.1"/>
    </source>
</evidence>
<dbReference type="InterPro" id="IPR012910">
    <property type="entry name" value="Plug_dom"/>
</dbReference>
<sequence>MNLKKKLAVFLAILFSLNLFAQAPGETITISFQNIPLSEAIKKIESVSKYTFFYDALKLNVDQKVSLNAQKTPIQQAISQMLGNSGIKFEIKQSQIILYNKNVSSDEKKISIRGNVTDVNGEPLIGVTVSVKDNPSIVTITNVDGIYDIKVPDKSAILQFKYIGFASREEAVNSRKIINVVLQDAATQLEDVVVVGYGVQKKASVVAAITSVKPQQLQVGTTRSLSNDLAGNIGGIIAVQRSGEPGYDNSEFWIRGMSSFKGSNSPLVLVDGVERSLNNLDISEIESFSVLKDASASAVYGVRGANGVILITTKRGHSGKTNINVSVEHSITRPAKLPSFLNAADYLTLLNNINIQETGTELYSPELIDKYRSGYDTELYPDIDWIDAITKDVAHNTRASFDLSGGNEKLRYSFVGAYYNEAGITESDKTQNWNSNISVNRFNLRTNVDMNVTSSTLLTFNIGGYLQQRNAPKDGIDDIFGAAFKATPYMVPLIYENGALPKPRENENPWAKLTQSGFKREAESKLETLFAVEQDLKCILPGLKIKGIFSYDYYSRNGVNRGKAPRYYSPATQRDPVTGELILTVLSEGDEFLGYERWEDYGNYSTYLEGNITYDQRFGNHSVSALLLYNQRNYDDGDQVPYRTQGFAGRAAYTYADRYIAEFNFGYNGSENFAKGNRFGFFPSIAAGWIVSEEEFMRPVQNYINKLKLRASYGLAGNDRFYNDDGSQKRFAYITTIGTTDGYKWGNSNAFYDKGGLREGDPGVESLTWETVKKANVGIELGLFKMAELQVDFFHERREDIFMQRKNIPSSAGFPSAPWANYGIVTNKGFDISLDLNKQINKDWFISARASVTYAKNKIIEQDEDLGVLGTYRSSTGKPVGQIFGLVNDGLYTEADFEDVTTGKLKPGLPVPKFSDRVYPGDIKYVDFNGDGEITETDKTAIGGTVNPELVYGFGINLSYKNIDFGAFFQGNGRTYRIIGENQKNFLPGSTIGAEGNIFTNASDAWTVDNPSQDVFYPRLHMGYNANNAQVSDWWLKDMSMLRLKNVELGYSFSKNLIKKAAMEYARIFVRGTNLLQFSKFDLWDPELNTSNGLKYPIMATYSIGLQVRF</sequence>
<keyword evidence="4" id="KW-1134">Transmembrane beta strand</keyword>
<evidence type="ECO:0000256" key="1">
    <source>
        <dbReference type="ARBA" id="ARBA00022448"/>
    </source>
</evidence>
<dbReference type="PROSITE" id="PS52016">
    <property type="entry name" value="TONB_DEPENDENT_REC_3"/>
    <property type="match status" value="1"/>
</dbReference>
<keyword evidence="2 4" id="KW-0472">Membrane</keyword>
<dbReference type="InterPro" id="IPR008969">
    <property type="entry name" value="CarboxyPept-like_regulatory"/>
</dbReference>
<dbReference type="InterPro" id="IPR023997">
    <property type="entry name" value="TonB-dep_OMP_SusC/RagA_CS"/>
</dbReference>
<dbReference type="EMBL" id="ADLE01000015">
    <property type="protein sequence ID" value="EJZ62877.1"/>
    <property type="molecule type" value="Genomic_DNA"/>
</dbReference>
<dbReference type="SUPFAM" id="SSF49464">
    <property type="entry name" value="Carboxypeptidase regulatory domain-like"/>
    <property type="match status" value="1"/>
</dbReference>
<name>K0WUB0_9BACT</name>
<comment type="similarity">
    <text evidence="4">Belongs to the TonB-dependent receptor family.</text>
</comment>
<dbReference type="InterPro" id="IPR039426">
    <property type="entry name" value="TonB-dep_rcpt-like"/>
</dbReference>
<proteinExistence type="inferred from homology"/>
<keyword evidence="4" id="KW-0812">Transmembrane</keyword>
<dbReference type="Gene3D" id="2.170.130.10">
    <property type="entry name" value="TonB-dependent receptor, plug domain"/>
    <property type="match status" value="1"/>
</dbReference>
<dbReference type="Proteomes" id="UP000006044">
    <property type="component" value="Unassembled WGS sequence"/>
</dbReference>
<feature type="signal peptide" evidence="5">
    <location>
        <begin position="1"/>
        <end position="21"/>
    </location>
</feature>
<dbReference type="SUPFAM" id="SSF56935">
    <property type="entry name" value="Porins"/>
    <property type="match status" value="1"/>
</dbReference>
<feature type="chain" id="PRO_5003840332" evidence="5">
    <location>
        <begin position="22"/>
        <end position="1110"/>
    </location>
</feature>
<keyword evidence="1 4" id="KW-0813">Transport</keyword>
<evidence type="ECO:0000259" key="6">
    <source>
        <dbReference type="SMART" id="SM00965"/>
    </source>
</evidence>
<dbReference type="OrthoDB" id="721000at2"/>
<keyword evidence="3 4" id="KW-0998">Cell outer membrane</keyword>
<gene>
    <name evidence="7" type="ORF">HMPREF9448_02231</name>
</gene>
<reference evidence="7 8" key="1">
    <citation type="submission" date="2012-08" db="EMBL/GenBank/DDBJ databases">
        <title>The Genome Sequence of Barnesiella intestinihominis YIT 11860.</title>
        <authorList>
            <consortium name="The Broad Institute Genome Sequencing Platform"/>
            <person name="Earl A."/>
            <person name="Ward D."/>
            <person name="Feldgarden M."/>
            <person name="Gevers D."/>
            <person name="Morotomi M."/>
            <person name="Walker B."/>
            <person name="Young S.K."/>
            <person name="Zeng Q."/>
            <person name="Gargeya S."/>
            <person name="Fitzgerald M."/>
            <person name="Haas B."/>
            <person name="Abouelleil A."/>
            <person name="Alvarado L."/>
            <person name="Arachchi H.M."/>
            <person name="Berlin A.M."/>
            <person name="Chapman S.B."/>
            <person name="Goldberg J."/>
            <person name="Griggs A."/>
            <person name="Gujja S."/>
            <person name="Hansen M."/>
            <person name="Howarth C."/>
            <person name="Imamovic A."/>
            <person name="Larimer J."/>
            <person name="McCowen C."/>
            <person name="Montmayeur A."/>
            <person name="Murphy C."/>
            <person name="Neiman D."/>
            <person name="Pearson M."/>
            <person name="Priest M."/>
            <person name="Roberts A."/>
            <person name="Saif S."/>
            <person name="Shea T."/>
            <person name="Sisk P."/>
            <person name="Sykes S."/>
            <person name="Wortman J."/>
            <person name="Nusbaum C."/>
            <person name="Birren B."/>
        </authorList>
    </citation>
    <scope>NUCLEOTIDE SEQUENCE [LARGE SCALE GENOMIC DNA]</scope>
    <source>
        <strain evidence="7 8">YIT 11860</strain>
    </source>
</reference>
<comment type="subcellular location">
    <subcellularLocation>
        <location evidence="4">Cell outer membrane</location>
        <topology evidence="4">Multi-pass membrane protein</topology>
    </subcellularLocation>
</comment>
<accession>K0WUB0</accession>
<dbReference type="Gene3D" id="2.60.40.1120">
    <property type="entry name" value="Carboxypeptidase-like, regulatory domain"/>
    <property type="match status" value="1"/>
</dbReference>
<keyword evidence="5" id="KW-0732">Signal</keyword>
<evidence type="ECO:0000313" key="8">
    <source>
        <dbReference type="Proteomes" id="UP000006044"/>
    </source>
</evidence>